<dbReference type="RefSeq" id="WP_137334283.1">
    <property type="nucleotide sequence ID" value="NZ_CP040077.1"/>
</dbReference>
<dbReference type="Proteomes" id="UP000298656">
    <property type="component" value="Chromosome 1"/>
</dbReference>
<proteinExistence type="predicted"/>
<dbReference type="OrthoDB" id="7869882at2"/>
<keyword evidence="1" id="KW-1133">Transmembrane helix</keyword>
<keyword evidence="1" id="KW-0812">Transmembrane</keyword>
<protein>
    <submittedName>
        <fullName evidence="2">Uncharacterized protein</fullName>
    </submittedName>
</protein>
<organism evidence="2 3">
    <name type="scientific">Trinickia violacea</name>
    <dbReference type="NCBI Taxonomy" id="2571746"/>
    <lineage>
        <taxon>Bacteria</taxon>
        <taxon>Pseudomonadati</taxon>
        <taxon>Pseudomonadota</taxon>
        <taxon>Betaproteobacteria</taxon>
        <taxon>Burkholderiales</taxon>
        <taxon>Burkholderiaceae</taxon>
        <taxon>Trinickia</taxon>
    </lineage>
</organism>
<keyword evidence="3" id="KW-1185">Reference proteome</keyword>
<dbReference type="AlphaFoldDB" id="A0A4P8IZV2"/>
<name>A0A4P8IZV2_9BURK</name>
<evidence type="ECO:0000313" key="3">
    <source>
        <dbReference type="Proteomes" id="UP000298656"/>
    </source>
</evidence>
<accession>A0A4P8IZV2</accession>
<sequence length="113" mass="12335">MTDTNQDQTRFENEIRAFEAEAANIGAHLTIDTRARLAYSAQIRAMSAEYAQKVKLGELTWSQAAEEAHKLRNLTMSIVRTRSSPVGLAFSQSVTVGAFVGGAFAAMGVNILW</sequence>
<keyword evidence="1" id="KW-0472">Membrane</keyword>
<evidence type="ECO:0000313" key="2">
    <source>
        <dbReference type="EMBL" id="QCP51499.1"/>
    </source>
</evidence>
<dbReference type="KEGG" id="tvl:FAZ95_21465"/>
<gene>
    <name evidence="2" type="ORF">FAZ95_21465</name>
</gene>
<feature type="transmembrane region" description="Helical" evidence="1">
    <location>
        <begin position="86"/>
        <end position="112"/>
    </location>
</feature>
<dbReference type="EMBL" id="CP040077">
    <property type="protein sequence ID" value="QCP51499.1"/>
    <property type="molecule type" value="Genomic_DNA"/>
</dbReference>
<reference evidence="2 3" key="1">
    <citation type="submission" date="2019-05" db="EMBL/GenBank/DDBJ databases">
        <title>Burkholderia sp. DHOD12, isolated from subtropical forest soil.</title>
        <authorList>
            <person name="Gao Z.-H."/>
            <person name="Qiu L.-H."/>
        </authorList>
    </citation>
    <scope>NUCLEOTIDE SEQUENCE [LARGE SCALE GENOMIC DNA]</scope>
    <source>
        <strain evidence="2 3">DHOD12</strain>
    </source>
</reference>
<evidence type="ECO:0000256" key="1">
    <source>
        <dbReference type="SAM" id="Phobius"/>
    </source>
</evidence>